<evidence type="ECO:0000313" key="2">
    <source>
        <dbReference type="Proteomes" id="UP000429980"/>
    </source>
</evidence>
<keyword evidence="2" id="KW-1185">Reference proteome</keyword>
<gene>
    <name evidence="1" type="ORF">CHCC15381_1276</name>
</gene>
<reference evidence="1 2" key="1">
    <citation type="submission" date="2019-06" db="EMBL/GenBank/DDBJ databases">
        <title>Genome sequence analysis of &gt;100 Bacillus licheniformis strains suggests intrinsic resistance to this species.</title>
        <authorList>
            <person name="Wels M."/>
            <person name="Siezen R.J."/>
            <person name="Johansen E."/>
            <person name="Stuer-Lauridsen B."/>
            <person name="Bjerre K."/>
            <person name="Nielsen B.K.K."/>
        </authorList>
    </citation>
    <scope>NUCLEOTIDE SEQUENCE [LARGE SCALE GENOMIC DNA]</scope>
    <source>
        <strain evidence="1 2">BAC-15381</strain>
    </source>
</reference>
<sequence length="198" mass="23304">MNRRPRLIRYQLQYGKLAGEHALPISLFFLKTFLCLRPLPESIIFVMQIRLRQFFPFIQCGQLIQYDRNRYAVRHKMMHIEQQHMSAVCETDETCSHQRSFGEIKAADKRFRHLFDRLPICFNLLNLELNPLMNVLSRLAIDNCKRSAQRLMPINQFLKSSFKALNIKGALKHRRGRHIVADSGILQLADDINSLLRQ</sequence>
<evidence type="ECO:0008006" key="3">
    <source>
        <dbReference type="Google" id="ProtNLM"/>
    </source>
</evidence>
<proteinExistence type="predicted"/>
<organism evidence="1 2">
    <name type="scientific">Bacillus paralicheniformis</name>
    <dbReference type="NCBI Taxonomy" id="1648923"/>
    <lineage>
        <taxon>Bacteria</taxon>
        <taxon>Bacillati</taxon>
        <taxon>Bacillota</taxon>
        <taxon>Bacilli</taxon>
        <taxon>Bacillales</taxon>
        <taxon>Bacillaceae</taxon>
        <taxon>Bacillus</taxon>
    </lineage>
</organism>
<comment type="caution">
    <text evidence="1">The sequence shown here is derived from an EMBL/GenBank/DDBJ whole genome shotgun (WGS) entry which is preliminary data.</text>
</comment>
<accession>A0ABY3FU37</accession>
<dbReference type="EMBL" id="NILF01000044">
    <property type="protein sequence ID" value="TWL37040.1"/>
    <property type="molecule type" value="Genomic_DNA"/>
</dbReference>
<name>A0ABY3FU37_9BACI</name>
<protein>
    <recommendedName>
        <fullName evidence="3">Transposase DDE domain-containing protein</fullName>
    </recommendedName>
</protein>
<evidence type="ECO:0000313" key="1">
    <source>
        <dbReference type="EMBL" id="TWL37040.1"/>
    </source>
</evidence>
<dbReference type="Proteomes" id="UP000429980">
    <property type="component" value="Unassembled WGS sequence"/>
</dbReference>